<gene>
    <name evidence="1" type="ORF">NCTC10698_02942</name>
</gene>
<reference evidence="1 2" key="1">
    <citation type="submission" date="2018-06" db="EMBL/GenBank/DDBJ databases">
        <authorList>
            <consortium name="Pathogen Informatics"/>
            <person name="Doyle S."/>
        </authorList>
    </citation>
    <scope>NUCLEOTIDE SEQUENCE [LARGE SCALE GENOMIC DNA]</scope>
    <source>
        <strain evidence="1 2">NCTC10698</strain>
    </source>
</reference>
<dbReference type="AlphaFoldDB" id="A0A8B4S4F4"/>
<organism evidence="1 2">
    <name type="scientific">Comamonas testosteroni</name>
    <name type="common">Pseudomonas testosteroni</name>
    <dbReference type="NCBI Taxonomy" id="285"/>
    <lineage>
        <taxon>Bacteria</taxon>
        <taxon>Pseudomonadati</taxon>
        <taxon>Pseudomonadota</taxon>
        <taxon>Betaproteobacteria</taxon>
        <taxon>Burkholderiales</taxon>
        <taxon>Comamonadaceae</taxon>
        <taxon>Comamonas</taxon>
    </lineage>
</organism>
<protein>
    <submittedName>
        <fullName evidence="1">Uncharacterized protein</fullName>
    </submittedName>
</protein>
<dbReference type="Proteomes" id="UP000255070">
    <property type="component" value="Unassembled WGS sequence"/>
</dbReference>
<evidence type="ECO:0000313" key="1">
    <source>
        <dbReference type="EMBL" id="SUY78032.1"/>
    </source>
</evidence>
<evidence type="ECO:0000313" key="2">
    <source>
        <dbReference type="Proteomes" id="UP000255070"/>
    </source>
</evidence>
<dbReference type="EMBL" id="UFXL01000001">
    <property type="protein sequence ID" value="SUY78032.1"/>
    <property type="molecule type" value="Genomic_DNA"/>
</dbReference>
<sequence length="42" mass="5065">MIIFLFNGKINHTGTFFFYDSRNHKVTDPLYFSTQNIFQTFI</sequence>
<keyword evidence="2" id="KW-1185">Reference proteome</keyword>
<comment type="caution">
    <text evidence="1">The sequence shown here is derived from an EMBL/GenBank/DDBJ whole genome shotgun (WGS) entry which is preliminary data.</text>
</comment>
<accession>A0A8B4S4F4</accession>
<name>A0A8B4S4F4_COMTE</name>
<proteinExistence type="predicted"/>